<organism evidence="1 2">
    <name type="scientific">Russula earlei</name>
    <dbReference type="NCBI Taxonomy" id="71964"/>
    <lineage>
        <taxon>Eukaryota</taxon>
        <taxon>Fungi</taxon>
        <taxon>Dikarya</taxon>
        <taxon>Basidiomycota</taxon>
        <taxon>Agaricomycotina</taxon>
        <taxon>Agaricomycetes</taxon>
        <taxon>Russulales</taxon>
        <taxon>Russulaceae</taxon>
        <taxon>Russula</taxon>
    </lineage>
</organism>
<evidence type="ECO:0000313" key="1">
    <source>
        <dbReference type="EMBL" id="KAI9460035.1"/>
    </source>
</evidence>
<dbReference type="EMBL" id="JAGFNK010000192">
    <property type="protein sequence ID" value="KAI9460035.1"/>
    <property type="molecule type" value="Genomic_DNA"/>
</dbReference>
<gene>
    <name evidence="1" type="ORF">F5148DRAFT_1377441</name>
</gene>
<sequence length="1132" mass="122779">MTNMSNTSRHSRNTSPPLSVATPSTVGPQTQRLNIVTRLAVEGSAKRAEGVPIKMYMKLALPVDNIVPGSAIPLFKEETVKILESEVHPLDSSSVPYNFSSAASPLLHNAARALNLPARSPHSYLTLFDHRSNNISSRFVASPSTSSDTDVPLLEEKYTGHILVSGYQVSFVLPSELPPLPKLGSRLDNNGDYTPLPTKLRGRRASVSDKNVILFMAGINMMVPYLTHPQRAPWLLSIPTPRCLSNTLKLRIFAPDSSATSSLQSLSSGEGDSDFPSWDMTADPHVTRMANPRRSPYQYQHFADDESSDSASAPGFSDGFGIQGTFPSTERIRVRWAAPVRSIKNGSAGRRRVGVTDVRGEMSCVIAGRDRDRKTGKEGVLVHLNYKGTCQGIWYPGVATLLGMDVGLEATGCDVGWAKNNNHGWDVVGGPGYTGHEIDGAEQPQVERLTSFDMPTMMISNLPTPATPNGHTPSRQSSISSTSSLLRAPLPPQNVPEYSFESSPTTPGSEAGLSSVFYTTTDNDTKEPTRSSSLAQSESETPLPSLPITLHLNINDFLPPNSKVFTFTIKGVVLVTPRAPEGDASPHPSDTDDESRGLLVSLPRFRILAADTEQIETTVHNNIDSPTDVVEVCPSSDLNARKVELARGARTRVSSRGGFVALRPLRVRLPRTPIPSQPTPRRDGIGHLINHQHSPGLHRVASTSALRESLHTNIKPIRDGPLMIPYVHATVTPLLSIRAYAVCLRLPAPADADSEWLDFGLGHLSSPGIAEKGHGGHVRAQIIAASLDNVPVKFETTAITKTEQPAAGSALMFQQMSGKEWETWVRVHMASSNGALVEITYLVDEYDDLGKKGKGKERATIGSGSSLDIILPAFSIPVGRLQVDVESPSGFEIVSVQSNLEHHQTCGDHHRLRQFGLREFFHSQIRAHIVPQARSRRLDAAPPWPSSPTFLRAIAYAAPAVFLLILIVLFGGIHKDLSRLHSSLERCGASGPNWAAHRDNVVPSVTTITATVLSRPTGAAGTSPDDSEWDAASSSGSDDEARSAPMFVTMIDITSPPLTRNERARSPSGETSAHGEHNALLPVERLPLLWPIRFGLPGLPFTRAEALEAIEHSMSVAWQILRRLYHFPLDPP</sequence>
<comment type="caution">
    <text evidence="1">The sequence shown here is derived from an EMBL/GenBank/DDBJ whole genome shotgun (WGS) entry which is preliminary data.</text>
</comment>
<keyword evidence="2" id="KW-1185">Reference proteome</keyword>
<proteinExistence type="predicted"/>
<protein>
    <submittedName>
        <fullName evidence="1">Uncharacterized protein</fullName>
    </submittedName>
</protein>
<accession>A0ACC0U2R5</accession>
<evidence type="ECO:0000313" key="2">
    <source>
        <dbReference type="Proteomes" id="UP001207468"/>
    </source>
</evidence>
<dbReference type="Proteomes" id="UP001207468">
    <property type="component" value="Unassembled WGS sequence"/>
</dbReference>
<reference evidence="1" key="1">
    <citation type="submission" date="2021-03" db="EMBL/GenBank/DDBJ databases">
        <title>Evolutionary priming and transition to the ectomycorrhizal habit in an iconic lineage of mushroom-forming fungi: is preadaptation a requirement?</title>
        <authorList>
            <consortium name="DOE Joint Genome Institute"/>
            <person name="Looney B.P."/>
            <person name="Miyauchi S."/>
            <person name="Morin E."/>
            <person name="Drula E."/>
            <person name="Courty P.E."/>
            <person name="Chicoki N."/>
            <person name="Fauchery L."/>
            <person name="Kohler A."/>
            <person name="Kuo A."/>
            <person name="LaButti K."/>
            <person name="Pangilinan J."/>
            <person name="Lipzen A."/>
            <person name="Riley R."/>
            <person name="Andreopoulos W."/>
            <person name="He G."/>
            <person name="Johnson J."/>
            <person name="Barry K.W."/>
            <person name="Grigoriev I.V."/>
            <person name="Nagy L."/>
            <person name="Hibbett D."/>
            <person name="Henrissat B."/>
            <person name="Matheny P.B."/>
            <person name="Labbe J."/>
            <person name="Martin A.F."/>
        </authorList>
    </citation>
    <scope>NUCLEOTIDE SEQUENCE</scope>
    <source>
        <strain evidence="1">BPL698</strain>
    </source>
</reference>
<name>A0ACC0U2R5_9AGAM</name>